<keyword evidence="3" id="KW-1185">Reference proteome</keyword>
<name>A0A3N6S0X6_9GAMM</name>
<protein>
    <submittedName>
        <fullName evidence="2">Uncharacterized protein</fullName>
    </submittedName>
</protein>
<organism evidence="2 3">
    <name type="scientific">Erwinia psidii</name>
    <dbReference type="NCBI Taxonomy" id="69224"/>
    <lineage>
        <taxon>Bacteria</taxon>
        <taxon>Pseudomonadati</taxon>
        <taxon>Pseudomonadota</taxon>
        <taxon>Gammaproteobacteria</taxon>
        <taxon>Enterobacterales</taxon>
        <taxon>Erwiniaceae</taxon>
        <taxon>Erwinia</taxon>
    </lineage>
</organism>
<dbReference type="RefSeq" id="WP_124232899.1">
    <property type="nucleotide sequence ID" value="NZ_RHHM01000006.1"/>
</dbReference>
<evidence type="ECO:0000313" key="2">
    <source>
        <dbReference type="EMBL" id="RQM38447.1"/>
    </source>
</evidence>
<keyword evidence="1" id="KW-0812">Transmembrane</keyword>
<sequence length="117" mass="14072">MIPANKDENISVNKIIKNGTKTEPNTIYLNQDIYNKNTRLKRDERNFIYRKEPQGFNCNKKQGNIYSPHHEFINNLLTGITLTFLFSLPVVMYFFSYFNPEEYKNEIYPTSDRHWQR</sequence>
<comment type="caution">
    <text evidence="2">The sequence shown here is derived from an EMBL/GenBank/DDBJ whole genome shotgun (WGS) entry which is preliminary data.</text>
</comment>
<dbReference type="EMBL" id="RHHM01000006">
    <property type="protein sequence ID" value="RQM38447.1"/>
    <property type="molecule type" value="Genomic_DNA"/>
</dbReference>
<proteinExistence type="predicted"/>
<keyword evidence="1" id="KW-0472">Membrane</keyword>
<gene>
    <name evidence="2" type="ORF">EB241_09465</name>
</gene>
<dbReference type="AlphaFoldDB" id="A0A3N6S0X6"/>
<feature type="transmembrane region" description="Helical" evidence="1">
    <location>
        <begin position="76"/>
        <end position="95"/>
    </location>
</feature>
<evidence type="ECO:0000256" key="1">
    <source>
        <dbReference type="SAM" id="Phobius"/>
    </source>
</evidence>
<keyword evidence="1" id="KW-1133">Transmembrane helix</keyword>
<reference evidence="2 3" key="1">
    <citation type="submission" date="2018-10" db="EMBL/GenBank/DDBJ databases">
        <title>Draft genome sequence for the type isolate of Erwinia psidii, agent causal of bacterial blight in guava (Psidium guajava) and wilt and die-back of Eucalyptus spp.</title>
        <authorList>
            <person name="Hermenegildo P.S."/>
            <person name="Santos S.A."/>
            <person name="Guimaraes L.M.S."/>
            <person name="Vidigal P.M.P."/>
            <person name="Pereira I.C."/>
            <person name="Badel J.L."/>
            <person name="Alfenas-Zerbini P."/>
            <person name="Ferreira M.A.S.V."/>
            <person name="Alfenas A.C."/>
        </authorList>
    </citation>
    <scope>NUCLEOTIDE SEQUENCE [LARGE SCALE GENOMIC DNA]</scope>
    <source>
        <strain evidence="2 3">IBSBF 435</strain>
    </source>
</reference>
<dbReference type="Proteomes" id="UP000279457">
    <property type="component" value="Unassembled WGS sequence"/>
</dbReference>
<accession>A0A3N6S0X6</accession>
<evidence type="ECO:0000313" key="3">
    <source>
        <dbReference type="Proteomes" id="UP000279457"/>
    </source>
</evidence>